<dbReference type="EMBL" id="AP026966">
    <property type="protein sequence ID" value="BDT58778.1"/>
    <property type="molecule type" value="Genomic_DNA"/>
</dbReference>
<feature type="domain" description="Tail specific protease" evidence="1">
    <location>
        <begin position="126"/>
        <end position="321"/>
    </location>
</feature>
<evidence type="ECO:0000259" key="1">
    <source>
        <dbReference type="SMART" id="SM00245"/>
    </source>
</evidence>
<dbReference type="Pfam" id="PF11918">
    <property type="entry name" value="Peptidase_S41_N"/>
    <property type="match status" value="1"/>
</dbReference>
<accession>A0ABN6TBP0</accession>
<name>A0ABN6TBP0_9BURK</name>
<dbReference type="Pfam" id="PF03572">
    <property type="entry name" value="Peptidase_S41"/>
    <property type="match status" value="1"/>
</dbReference>
<keyword evidence="3" id="KW-1185">Reference proteome</keyword>
<dbReference type="Proteomes" id="UP001163336">
    <property type="component" value="Chromosome"/>
</dbReference>
<dbReference type="InterPro" id="IPR005151">
    <property type="entry name" value="Tail-specific_protease"/>
</dbReference>
<gene>
    <name evidence="2" type="ORF">MasN3_22720</name>
</gene>
<proteinExistence type="predicted"/>
<sequence length="348" mass="38487">MKRIVSAIAVLLVLGVFWLAFKPRPDATVDAAMRSATIDNLLAKLNDHYVFPDKARQMQAVLRERAQAGRYDGIRNGYRLAQQLTTDLHGIGKDLHLQVRFAPGLDLTDQAEGPAPATQAQWEQRTHFFERLMMRHTAAREVKKVGRLGHNVGYLNMSSFPDAFPVADRLGAAMNELADTEGLIVDLRQNRGGDPQTVVLLISYFVDRPTRLNDIWDRASGTSVQHWTHDRLDGKRYGGTKPVMILVGPRTGSAAEDFAYTMQALKRATVVGERTWGGAHPTRFYRIGEHFFVQMPNQRSISPITGTNWEGTGVTPDIAATPDQALAVAGKLMRRRLQGGAPLVAAAP</sequence>
<dbReference type="RefSeq" id="WP_281914215.1">
    <property type="nucleotide sequence ID" value="NZ_AP026966.1"/>
</dbReference>
<evidence type="ECO:0000313" key="3">
    <source>
        <dbReference type="Proteomes" id="UP001163336"/>
    </source>
</evidence>
<dbReference type="PANTHER" id="PTHR11261">
    <property type="entry name" value="INTERPHOTORECEPTOR RETINOID-BINDING PROTEIN"/>
    <property type="match status" value="1"/>
</dbReference>
<dbReference type="Gene3D" id="3.30.750.44">
    <property type="match status" value="1"/>
</dbReference>
<protein>
    <submittedName>
        <fullName evidence="2">Interphotoreceptor retinoid-binding protein</fullName>
    </submittedName>
</protein>
<dbReference type="PANTHER" id="PTHR11261:SF3">
    <property type="entry name" value="RETINOL-BINDING PROTEIN 3"/>
    <property type="match status" value="1"/>
</dbReference>
<dbReference type="SMART" id="SM00245">
    <property type="entry name" value="TSPc"/>
    <property type="match status" value="1"/>
</dbReference>
<dbReference type="InterPro" id="IPR029045">
    <property type="entry name" value="ClpP/crotonase-like_dom_sf"/>
</dbReference>
<dbReference type="CDD" id="cd07563">
    <property type="entry name" value="Peptidase_S41_IRBP"/>
    <property type="match status" value="1"/>
</dbReference>
<reference evidence="2" key="1">
    <citation type="submission" date="2022-11" db="EMBL/GenBank/DDBJ databases">
        <title>Isolation and characterization of PLA-degrading bacterium Massilia sp. from Antarctic soil.</title>
        <authorList>
            <person name="Sato K."/>
            <person name="Gomez-Fuentes C."/>
            <person name="Ahmad S.A."/>
            <person name="Zulkharnain A."/>
        </authorList>
    </citation>
    <scope>NUCLEOTIDE SEQUENCE</scope>
    <source>
        <strain evidence="2">N-3</strain>
    </source>
</reference>
<evidence type="ECO:0000313" key="2">
    <source>
        <dbReference type="EMBL" id="BDT58778.1"/>
    </source>
</evidence>
<dbReference type="SUPFAM" id="SSF52096">
    <property type="entry name" value="ClpP/crotonase"/>
    <property type="match status" value="1"/>
</dbReference>
<dbReference type="Gene3D" id="3.90.226.10">
    <property type="entry name" value="2-enoyl-CoA Hydratase, Chain A, domain 1"/>
    <property type="match status" value="1"/>
</dbReference>
<organism evidence="2 3">
    <name type="scientific">Massilia varians</name>
    <dbReference type="NCBI Taxonomy" id="457921"/>
    <lineage>
        <taxon>Bacteria</taxon>
        <taxon>Pseudomonadati</taxon>
        <taxon>Pseudomonadota</taxon>
        <taxon>Betaproteobacteria</taxon>
        <taxon>Burkholderiales</taxon>
        <taxon>Oxalobacteraceae</taxon>
        <taxon>Telluria group</taxon>
        <taxon>Massilia</taxon>
    </lineage>
</organism>